<name>J4H4B7_9APHY</name>
<sequence>MPSVGTRLSHSGYLGTVRFVGEIEGTAGTWLGVEWDDPQRGKHDGVKDGKRYFSCSVPGAGSFIRQSPAITYGQSFLTSLISKYIELPRGSTAVEKVILGSSNGAIEVEAVGLDRIRGNLAQLERLREISLDGENVATADPPGTITNTCPGTRGLDLSKNLIRSWDVVAMITDQLPQLHRLALNQNRLQPPTGAFRGASAFRHLRELQLNATLTEWHAMQRIIVDMPVLRSVEMGYNRLEHLFSDNSCLGSVKNSTLEDLNFDTNRISNWLTVCDALRTYPALRRLVLTANSLERIEPPSDGWVSSLQHLQHLSLSFNRLSSWRDINAIPCWCPELESLSLTGNPLVEDPEQIRNARQFAIASIPSLTTLDAAAISLHERADSELFYLSYVNRHGPTNEDARQREHPQWAALCEKISVCLCAQIPTATGDIADASPSTRLRVLPTMSVRAFRMKLIKSCKIPRAQQASLRMWLKMPNDNLVEIDGDDGHELDWWGLEGDSHLFVYTEA</sequence>
<dbReference type="PROSITE" id="PS00845">
    <property type="entry name" value="CAP_GLY_1"/>
    <property type="match status" value="1"/>
</dbReference>
<feature type="domain" description="CAP-Gly" evidence="3">
    <location>
        <begin position="21"/>
        <end position="65"/>
    </location>
</feature>
<dbReference type="RefSeq" id="XP_012183997.1">
    <property type="nucleotide sequence ID" value="XM_012328607.1"/>
</dbReference>
<dbReference type="PROSITE" id="PS50245">
    <property type="entry name" value="CAP_GLY_2"/>
    <property type="match status" value="1"/>
</dbReference>
<keyword evidence="5" id="KW-1185">Reference proteome</keyword>
<protein>
    <recommendedName>
        <fullName evidence="3">CAP-Gly domain-containing protein</fullName>
    </recommendedName>
</protein>
<dbReference type="EMBL" id="HE797164">
    <property type="protein sequence ID" value="CCM04714.1"/>
    <property type="molecule type" value="Genomic_DNA"/>
</dbReference>
<organism evidence="4 5">
    <name type="scientific">Fibroporia radiculosa</name>
    <dbReference type="NCBI Taxonomy" id="599839"/>
    <lineage>
        <taxon>Eukaryota</taxon>
        <taxon>Fungi</taxon>
        <taxon>Dikarya</taxon>
        <taxon>Basidiomycota</taxon>
        <taxon>Agaricomycotina</taxon>
        <taxon>Agaricomycetes</taxon>
        <taxon>Polyporales</taxon>
        <taxon>Fibroporiaceae</taxon>
        <taxon>Fibroporia</taxon>
    </lineage>
</organism>
<proteinExistence type="predicted"/>
<dbReference type="InterPro" id="IPR036859">
    <property type="entry name" value="CAP-Gly_dom_sf"/>
</dbReference>
<gene>
    <name evidence="4" type="ORF">FIBRA_06901</name>
</gene>
<evidence type="ECO:0000313" key="4">
    <source>
        <dbReference type="EMBL" id="CCM04714.1"/>
    </source>
</evidence>
<dbReference type="OrthoDB" id="5273213at2759"/>
<dbReference type="InterPro" id="IPR001611">
    <property type="entry name" value="Leu-rich_rpt"/>
</dbReference>
<accession>J4H4B7</accession>
<evidence type="ECO:0000256" key="1">
    <source>
        <dbReference type="ARBA" id="ARBA00022614"/>
    </source>
</evidence>
<dbReference type="InParanoid" id="J4H4B7"/>
<evidence type="ECO:0000256" key="2">
    <source>
        <dbReference type="ARBA" id="ARBA00022737"/>
    </source>
</evidence>
<dbReference type="Gene3D" id="2.30.30.190">
    <property type="entry name" value="CAP Gly-rich-like domain"/>
    <property type="match status" value="1"/>
</dbReference>
<dbReference type="Proteomes" id="UP000006352">
    <property type="component" value="Unassembled WGS sequence"/>
</dbReference>
<reference evidence="4 5" key="1">
    <citation type="journal article" date="2012" name="Appl. Environ. Microbiol.">
        <title>Short-read sequencing for genomic analysis of the brown rot fungus Fibroporia radiculosa.</title>
        <authorList>
            <person name="Tang J.D."/>
            <person name="Perkins A.D."/>
            <person name="Sonstegard T.S."/>
            <person name="Schroeder S.G."/>
            <person name="Burgess S.C."/>
            <person name="Diehl S.V."/>
        </authorList>
    </citation>
    <scope>NUCLEOTIDE SEQUENCE [LARGE SCALE GENOMIC DNA]</scope>
    <source>
        <strain evidence="4 5">TFFH 294</strain>
    </source>
</reference>
<dbReference type="HOGENOM" id="CLU_017716_5_1_1"/>
<evidence type="ECO:0000259" key="3">
    <source>
        <dbReference type="PROSITE" id="PS50245"/>
    </source>
</evidence>
<dbReference type="PANTHER" id="PTHR18849">
    <property type="entry name" value="LEUCINE RICH REPEAT PROTEIN"/>
    <property type="match status" value="1"/>
</dbReference>
<dbReference type="STRING" id="599839.J4H4B7"/>
<dbReference type="GeneID" id="24099625"/>
<dbReference type="SMART" id="SM01052">
    <property type="entry name" value="CAP_GLY"/>
    <property type="match status" value="1"/>
</dbReference>
<dbReference type="GO" id="GO:0007010">
    <property type="term" value="P:cytoskeleton organization"/>
    <property type="evidence" value="ECO:0007669"/>
    <property type="project" value="TreeGrafter"/>
</dbReference>
<keyword evidence="1" id="KW-0433">Leucine-rich repeat</keyword>
<dbReference type="AlphaFoldDB" id="J4H4B7"/>
<dbReference type="Pfam" id="PF01302">
    <property type="entry name" value="CAP_GLY"/>
    <property type="match status" value="1"/>
</dbReference>
<dbReference type="InterPro" id="IPR000938">
    <property type="entry name" value="CAP-Gly_domain"/>
</dbReference>
<keyword evidence="2" id="KW-0677">Repeat</keyword>
<dbReference type="Gene3D" id="3.80.10.10">
    <property type="entry name" value="Ribonuclease Inhibitor"/>
    <property type="match status" value="2"/>
</dbReference>
<dbReference type="Pfam" id="PF13855">
    <property type="entry name" value="LRR_8"/>
    <property type="match status" value="1"/>
</dbReference>
<evidence type="ECO:0000313" key="5">
    <source>
        <dbReference type="Proteomes" id="UP000006352"/>
    </source>
</evidence>
<dbReference type="InterPro" id="IPR032675">
    <property type="entry name" value="LRR_dom_sf"/>
</dbReference>
<dbReference type="SUPFAM" id="SSF74924">
    <property type="entry name" value="Cap-Gly domain"/>
    <property type="match status" value="1"/>
</dbReference>
<dbReference type="PROSITE" id="PS51450">
    <property type="entry name" value="LRR"/>
    <property type="match status" value="1"/>
</dbReference>
<dbReference type="SUPFAM" id="SSF52058">
    <property type="entry name" value="L domain-like"/>
    <property type="match status" value="1"/>
</dbReference>
<dbReference type="PANTHER" id="PTHR18849:SF0">
    <property type="entry name" value="CILIA- AND FLAGELLA-ASSOCIATED PROTEIN 410-RELATED"/>
    <property type="match status" value="1"/>
</dbReference>